<proteinExistence type="predicted"/>
<accession>A0A8D9ALH7</accession>
<dbReference type="AlphaFoldDB" id="A0A8D9ALH7"/>
<protein>
    <submittedName>
        <fullName evidence="1">Uncharacterized protein</fullName>
    </submittedName>
</protein>
<dbReference type="Gene3D" id="2.60.120.290">
    <property type="entry name" value="Spermadhesin, CUB domain"/>
    <property type="match status" value="1"/>
</dbReference>
<name>A0A8D9ALH7_9HEMI</name>
<evidence type="ECO:0000313" key="1">
    <source>
        <dbReference type="EMBL" id="CAG6766567.1"/>
    </source>
</evidence>
<reference evidence="1" key="1">
    <citation type="submission" date="2021-05" db="EMBL/GenBank/DDBJ databases">
        <authorList>
            <person name="Alioto T."/>
            <person name="Alioto T."/>
            <person name="Gomez Garrido J."/>
        </authorList>
    </citation>
    <scope>NUCLEOTIDE SEQUENCE</scope>
</reference>
<dbReference type="InterPro" id="IPR035914">
    <property type="entry name" value="Sperma_CUB_dom_sf"/>
</dbReference>
<organism evidence="1">
    <name type="scientific">Cacopsylla melanoneura</name>
    <dbReference type="NCBI Taxonomy" id="428564"/>
    <lineage>
        <taxon>Eukaryota</taxon>
        <taxon>Metazoa</taxon>
        <taxon>Ecdysozoa</taxon>
        <taxon>Arthropoda</taxon>
        <taxon>Hexapoda</taxon>
        <taxon>Insecta</taxon>
        <taxon>Pterygota</taxon>
        <taxon>Neoptera</taxon>
        <taxon>Paraneoptera</taxon>
        <taxon>Hemiptera</taxon>
        <taxon>Sternorrhyncha</taxon>
        <taxon>Psylloidea</taxon>
        <taxon>Psyllidae</taxon>
        <taxon>Psyllinae</taxon>
        <taxon>Cacopsylla</taxon>
    </lineage>
</organism>
<dbReference type="SUPFAM" id="SSF49854">
    <property type="entry name" value="Spermadhesin, CUB domain"/>
    <property type="match status" value="1"/>
</dbReference>
<dbReference type="EMBL" id="HBUF01571007">
    <property type="protein sequence ID" value="CAG6766567.1"/>
    <property type="molecule type" value="Transcribed_RNA"/>
</dbReference>
<sequence>MIDFWFESGGQGCSSFGNSLNIYEGNLAEDAKLLHSDLCTAAVNIPITSLTNEVLLQFDSNPSRRGSHFKLEWEAISGEDLKSTESDVQNSTSWNPFPYLQNASLSSYSLTLNNSSLNISHQYRDKPEFVSILKPELMTAVTRIIAPVGYRVTIQVTANSPLNRVQVYSGSSDPFRQGDLIKLTELVPPPLPDLFTPVVANTSKSALITSPNNVVYLVVETSATKMFFNYDKLDTTTNATVMLNQERGQ</sequence>